<reference evidence="4 5" key="1">
    <citation type="journal article" date="2015" name="Genome Biol. Evol.">
        <title>Phylogenomic analyses indicate that early fungi evolved digesting cell walls of algal ancestors of land plants.</title>
        <authorList>
            <person name="Chang Y."/>
            <person name="Wang S."/>
            <person name="Sekimoto S."/>
            <person name="Aerts A.L."/>
            <person name="Choi C."/>
            <person name="Clum A."/>
            <person name="LaButti K.M."/>
            <person name="Lindquist E.A."/>
            <person name="Yee Ngan C."/>
            <person name="Ohm R.A."/>
            <person name="Salamov A.A."/>
            <person name="Grigoriev I.V."/>
            <person name="Spatafora J.W."/>
            <person name="Berbee M.L."/>
        </authorList>
    </citation>
    <scope>NUCLEOTIDE SEQUENCE [LARGE SCALE GENOMIC DNA]</scope>
    <source>
        <strain evidence="4 5">NRRL 28638</strain>
    </source>
</reference>
<keyword evidence="4" id="KW-0645">Protease</keyword>
<name>A0A137NWC2_CONC2</name>
<evidence type="ECO:0000313" key="5">
    <source>
        <dbReference type="Proteomes" id="UP000070444"/>
    </source>
</evidence>
<dbReference type="PROSITE" id="PS50240">
    <property type="entry name" value="TRYPSIN_DOM"/>
    <property type="match status" value="1"/>
</dbReference>
<keyword evidence="2" id="KW-0472">Membrane</keyword>
<dbReference type="GO" id="GO:0004252">
    <property type="term" value="F:serine-type endopeptidase activity"/>
    <property type="evidence" value="ECO:0007669"/>
    <property type="project" value="InterPro"/>
</dbReference>
<dbReference type="SMART" id="SM00020">
    <property type="entry name" value="Tryp_SPc"/>
    <property type="match status" value="1"/>
</dbReference>
<accession>A0A137NWC2</accession>
<evidence type="ECO:0000259" key="3">
    <source>
        <dbReference type="PROSITE" id="PS50240"/>
    </source>
</evidence>
<protein>
    <submittedName>
        <fullName evidence="4">Trypsin-like serine protease</fullName>
    </submittedName>
</protein>
<organism evidence="4 5">
    <name type="scientific">Conidiobolus coronatus (strain ATCC 28846 / CBS 209.66 / NRRL 28638)</name>
    <name type="common">Delacroixia coronata</name>
    <dbReference type="NCBI Taxonomy" id="796925"/>
    <lineage>
        <taxon>Eukaryota</taxon>
        <taxon>Fungi</taxon>
        <taxon>Fungi incertae sedis</taxon>
        <taxon>Zoopagomycota</taxon>
        <taxon>Entomophthoromycotina</taxon>
        <taxon>Entomophthoromycetes</taxon>
        <taxon>Entomophthorales</taxon>
        <taxon>Ancylistaceae</taxon>
        <taxon>Conidiobolus</taxon>
    </lineage>
</organism>
<sequence>MSVNFSNYNFEGVAPPEIIVNIYKIERKFKYPVMVALFVYYGEKFVQGCNNTLYNDNTTIAASNCEDTGRYRKNPDSVLVTIGWVRTSSSAPTSKKLMEVKVPIFDHQICARNYYPYGDIIDEATQICAGYPKGGMDSCCGDSGGPLFKYEEGRQVLICITSFGEGCALPNLPGIYTRVSTISLGLWILLIIPIFNSIKL</sequence>
<evidence type="ECO:0000256" key="2">
    <source>
        <dbReference type="SAM" id="Phobius"/>
    </source>
</evidence>
<keyword evidence="2" id="KW-0812">Transmembrane</keyword>
<dbReference type="InterPro" id="IPR033116">
    <property type="entry name" value="TRYPSIN_SER"/>
</dbReference>
<keyword evidence="2" id="KW-1133">Transmembrane helix</keyword>
<keyword evidence="4" id="KW-0378">Hydrolase</keyword>
<evidence type="ECO:0000313" key="4">
    <source>
        <dbReference type="EMBL" id="KXN67072.1"/>
    </source>
</evidence>
<evidence type="ECO:0000256" key="1">
    <source>
        <dbReference type="ARBA" id="ARBA00023157"/>
    </source>
</evidence>
<dbReference type="PANTHER" id="PTHR24252:SF18">
    <property type="entry name" value="OVOCHYMASE 1"/>
    <property type="match status" value="1"/>
</dbReference>
<dbReference type="GO" id="GO:0006508">
    <property type="term" value="P:proteolysis"/>
    <property type="evidence" value="ECO:0007669"/>
    <property type="project" value="UniProtKB-KW"/>
</dbReference>
<dbReference type="InterPro" id="IPR001254">
    <property type="entry name" value="Trypsin_dom"/>
</dbReference>
<dbReference type="InterPro" id="IPR043504">
    <property type="entry name" value="Peptidase_S1_PA_chymotrypsin"/>
</dbReference>
<proteinExistence type="predicted"/>
<dbReference type="CDD" id="cd00190">
    <property type="entry name" value="Tryp_SPc"/>
    <property type="match status" value="1"/>
</dbReference>
<dbReference type="FunFam" id="2.40.10.10:FF:000002">
    <property type="entry name" value="Transmembrane protease serine"/>
    <property type="match status" value="1"/>
</dbReference>
<dbReference type="SUPFAM" id="SSF50494">
    <property type="entry name" value="Trypsin-like serine proteases"/>
    <property type="match status" value="1"/>
</dbReference>
<feature type="domain" description="Peptidase S1" evidence="3">
    <location>
        <begin position="1"/>
        <end position="193"/>
    </location>
</feature>
<feature type="transmembrane region" description="Helical" evidence="2">
    <location>
        <begin position="175"/>
        <end position="195"/>
    </location>
</feature>
<keyword evidence="5" id="KW-1185">Reference proteome</keyword>
<dbReference type="OrthoDB" id="6380398at2759"/>
<dbReference type="Pfam" id="PF00089">
    <property type="entry name" value="Trypsin"/>
    <property type="match status" value="1"/>
</dbReference>
<dbReference type="AlphaFoldDB" id="A0A137NWC2"/>
<dbReference type="EMBL" id="KQ964663">
    <property type="protein sequence ID" value="KXN67072.1"/>
    <property type="molecule type" value="Genomic_DNA"/>
</dbReference>
<dbReference type="InterPro" id="IPR009003">
    <property type="entry name" value="Peptidase_S1_PA"/>
</dbReference>
<dbReference type="Proteomes" id="UP000070444">
    <property type="component" value="Unassembled WGS sequence"/>
</dbReference>
<dbReference type="PROSITE" id="PS00135">
    <property type="entry name" value="TRYPSIN_SER"/>
    <property type="match status" value="1"/>
</dbReference>
<keyword evidence="1" id="KW-1015">Disulfide bond</keyword>
<dbReference type="STRING" id="796925.A0A137NWC2"/>
<gene>
    <name evidence="4" type="ORF">CONCODRAFT_10936</name>
</gene>
<dbReference type="Gene3D" id="2.40.10.10">
    <property type="entry name" value="Trypsin-like serine proteases"/>
    <property type="match status" value="1"/>
</dbReference>
<dbReference type="PANTHER" id="PTHR24252">
    <property type="entry name" value="ACROSIN-RELATED"/>
    <property type="match status" value="1"/>
</dbReference>